<dbReference type="Proteomes" id="UP000050326">
    <property type="component" value="Unassembled WGS sequence"/>
</dbReference>
<name>A0A0P8X2B0_9CLOT</name>
<dbReference type="OrthoDB" id="9811971at2"/>
<dbReference type="AlphaFoldDB" id="A0A0P8X2B0"/>
<dbReference type="RefSeq" id="WP_054874499.1">
    <property type="nucleotide sequence ID" value="NZ_LKET01000028.1"/>
</dbReference>
<evidence type="ECO:0000313" key="3">
    <source>
        <dbReference type="Proteomes" id="UP000050326"/>
    </source>
</evidence>
<dbReference type="HAMAP" id="MF_01448">
    <property type="entry name" value="UPF0473"/>
    <property type="match status" value="1"/>
</dbReference>
<comment type="similarity">
    <text evidence="1">Belongs to the UPF0473 family.</text>
</comment>
<gene>
    <name evidence="2" type="ORF">OXPF_14280</name>
</gene>
<dbReference type="Pfam" id="PF06949">
    <property type="entry name" value="DUF1292"/>
    <property type="match status" value="1"/>
</dbReference>
<organism evidence="2 3">
    <name type="scientific">Oxobacter pfennigii</name>
    <dbReference type="NCBI Taxonomy" id="36849"/>
    <lineage>
        <taxon>Bacteria</taxon>
        <taxon>Bacillati</taxon>
        <taxon>Bacillota</taxon>
        <taxon>Clostridia</taxon>
        <taxon>Eubacteriales</taxon>
        <taxon>Clostridiaceae</taxon>
        <taxon>Oxobacter</taxon>
    </lineage>
</organism>
<evidence type="ECO:0000313" key="2">
    <source>
        <dbReference type="EMBL" id="KPU44950.1"/>
    </source>
</evidence>
<protein>
    <recommendedName>
        <fullName evidence="1">UPF0473 protein OXPF_14280</fullName>
    </recommendedName>
</protein>
<accession>A0A0P8X2B0</accession>
<dbReference type="EMBL" id="LKET01000028">
    <property type="protein sequence ID" value="KPU44950.1"/>
    <property type="molecule type" value="Genomic_DNA"/>
</dbReference>
<evidence type="ECO:0000256" key="1">
    <source>
        <dbReference type="HAMAP-Rule" id="MF_01448"/>
    </source>
</evidence>
<dbReference type="STRING" id="36849.OXPF_14280"/>
<comment type="caution">
    <text evidence="2">The sequence shown here is derived from an EMBL/GenBank/DDBJ whole genome shotgun (WGS) entry which is preliminary data.</text>
</comment>
<dbReference type="InterPro" id="IPR009711">
    <property type="entry name" value="UPF0473"/>
</dbReference>
<proteinExistence type="inferred from homology"/>
<reference evidence="2 3" key="1">
    <citation type="submission" date="2015-09" db="EMBL/GenBank/DDBJ databases">
        <title>Genome sequence of Oxobacter pfennigii DSM 3222.</title>
        <authorList>
            <person name="Poehlein A."/>
            <person name="Bengelsdorf F.R."/>
            <person name="Schiel-Bengelsdorf B."/>
            <person name="Duerre P."/>
            <person name="Daniel R."/>
        </authorList>
    </citation>
    <scope>NUCLEOTIDE SEQUENCE [LARGE SCALE GENOMIC DNA]</scope>
    <source>
        <strain evidence="2 3">DSM 3222</strain>
    </source>
</reference>
<keyword evidence="3" id="KW-1185">Reference proteome</keyword>
<sequence length="85" mass="9956">MENEAENIITLLDDEGNEVECEVIDMFEFEEKEYIVLLPADEEDPYILRVDKDEDGSEIFAVIEDDEEFEKVADAYDELLEEDEN</sequence>